<organism evidence="2 3">
    <name type="scientific">Caballeronia sordidicola</name>
    <name type="common">Burkholderia sordidicola</name>
    <dbReference type="NCBI Taxonomy" id="196367"/>
    <lineage>
        <taxon>Bacteria</taxon>
        <taxon>Pseudomonadati</taxon>
        <taxon>Pseudomonadota</taxon>
        <taxon>Betaproteobacteria</taxon>
        <taxon>Burkholderiales</taxon>
        <taxon>Burkholderiaceae</taxon>
        <taxon>Caballeronia</taxon>
    </lineage>
</organism>
<dbReference type="InterPro" id="IPR010985">
    <property type="entry name" value="Ribbon_hlx_hlx"/>
</dbReference>
<dbReference type="OrthoDB" id="2389872at2"/>
<dbReference type="Proteomes" id="UP000054893">
    <property type="component" value="Unassembled WGS sequence"/>
</dbReference>
<dbReference type="SUPFAM" id="SSF47598">
    <property type="entry name" value="Ribbon-helix-helix"/>
    <property type="match status" value="1"/>
</dbReference>
<sequence>MATLTIRNLDDQVKALLRVEAARHGRSMEEEVRVILQNALTGAANPTGSIGLGSRIHQRFAHLADAGLTLPERNEKPRSAEFLE</sequence>
<reference evidence="2 3" key="1">
    <citation type="submission" date="2016-01" db="EMBL/GenBank/DDBJ databases">
        <authorList>
            <person name="Oliw E.H."/>
        </authorList>
    </citation>
    <scope>NUCLEOTIDE SEQUENCE [LARGE SCALE GENOMIC DNA]</scope>
    <source>
        <strain evidence="2">LMG 22029</strain>
    </source>
</reference>
<dbReference type="InterPro" id="IPR053853">
    <property type="entry name" value="FitA-like_RHH"/>
</dbReference>
<dbReference type="RefSeq" id="WP_060856940.1">
    <property type="nucleotide sequence ID" value="NZ_FCOC02000012.1"/>
</dbReference>
<evidence type="ECO:0000259" key="1">
    <source>
        <dbReference type="Pfam" id="PF22513"/>
    </source>
</evidence>
<name>A0A158GYP9_CABSO</name>
<dbReference type="EMBL" id="FCOC02000012">
    <property type="protein sequence ID" value="SAL37294.1"/>
    <property type="molecule type" value="Genomic_DNA"/>
</dbReference>
<dbReference type="Pfam" id="PF22513">
    <property type="entry name" value="FitA-like_RHH"/>
    <property type="match status" value="1"/>
</dbReference>
<accession>A0A158GYP9</accession>
<dbReference type="InterPro" id="IPR013321">
    <property type="entry name" value="Arc_rbn_hlx_hlx"/>
</dbReference>
<gene>
    <name evidence="2" type="ORF">AWB64_03817</name>
</gene>
<evidence type="ECO:0000313" key="2">
    <source>
        <dbReference type="EMBL" id="SAL37294.1"/>
    </source>
</evidence>
<protein>
    <submittedName>
        <fullName evidence="2">Plasmid stability protein-like protein</fullName>
    </submittedName>
</protein>
<dbReference type="GO" id="GO:0006355">
    <property type="term" value="P:regulation of DNA-templated transcription"/>
    <property type="evidence" value="ECO:0007669"/>
    <property type="project" value="InterPro"/>
</dbReference>
<proteinExistence type="predicted"/>
<dbReference type="AlphaFoldDB" id="A0A158GYP9"/>
<dbReference type="Gene3D" id="1.10.1220.10">
    <property type="entry name" value="Met repressor-like"/>
    <property type="match status" value="1"/>
</dbReference>
<feature type="domain" description="Antitoxin FitA-like ribbon-helix-helix" evidence="1">
    <location>
        <begin position="2"/>
        <end position="40"/>
    </location>
</feature>
<evidence type="ECO:0000313" key="3">
    <source>
        <dbReference type="Proteomes" id="UP000054893"/>
    </source>
</evidence>